<name>A0ABV5AE41_9BACL</name>
<dbReference type="PANTHER" id="PTHR43364:SF4">
    <property type="entry name" value="NAD(P)-LINKED OXIDOREDUCTASE SUPERFAMILY PROTEIN"/>
    <property type="match status" value="1"/>
</dbReference>
<dbReference type="EMBL" id="JBDXSU010000005">
    <property type="protein sequence ID" value="MFB5190125.1"/>
    <property type="molecule type" value="Genomic_DNA"/>
</dbReference>
<protein>
    <submittedName>
        <fullName evidence="3">Aldo/keto reductase</fullName>
    </submittedName>
</protein>
<dbReference type="InterPro" id="IPR020471">
    <property type="entry name" value="AKR"/>
</dbReference>
<feature type="domain" description="NADP-dependent oxidoreductase" evidence="2">
    <location>
        <begin position="16"/>
        <end position="300"/>
    </location>
</feature>
<dbReference type="CDD" id="cd19085">
    <property type="entry name" value="AKR_AKR11B3"/>
    <property type="match status" value="1"/>
</dbReference>
<dbReference type="InterPro" id="IPR036812">
    <property type="entry name" value="NAD(P)_OxRdtase_dom_sf"/>
</dbReference>
<proteinExistence type="predicted"/>
<gene>
    <name evidence="3" type="ORF">KKP3000_003569</name>
</gene>
<dbReference type="Proteomes" id="UP001579974">
    <property type="component" value="Unassembled WGS sequence"/>
</dbReference>
<dbReference type="InterPro" id="IPR050523">
    <property type="entry name" value="AKR_Detox_Biosynth"/>
</dbReference>
<sequence>MKYTRLLKSGLEVSNITFGCWELGGGQWEKESDEINIQAIQTAFEMGITSFDTAEGYGKGHSETIVGTALEGRRKDVVIATKVSPDHLRPDDIRRSVEQSLKRLCTDYIDIYYVHWPNKDIPLADTMNEFRRLREEGVIRAVAASNFSLEQLKEAMTVTYVDAIQPEYSLLHRGIERDVLPYCRDHSIGVLTYSSIAKGILSGAYHLGEARQIHDDDFRRNRRLFLKEHLEQETELVLLLKDIAEQHGVTPSEIAIAWLLHQRGVTSAIVGTQNIDHLRSNARAVDITLTNEQLTALDETSRKVLIAIDGRD</sequence>
<dbReference type="RefSeq" id="WP_275473817.1">
    <property type="nucleotide sequence ID" value="NZ_CP162940.1"/>
</dbReference>
<evidence type="ECO:0000313" key="4">
    <source>
        <dbReference type="Proteomes" id="UP001579974"/>
    </source>
</evidence>
<organism evidence="3 4">
    <name type="scientific">Alicyclobacillus fastidiosus</name>
    <dbReference type="NCBI Taxonomy" id="392011"/>
    <lineage>
        <taxon>Bacteria</taxon>
        <taxon>Bacillati</taxon>
        <taxon>Bacillota</taxon>
        <taxon>Bacilli</taxon>
        <taxon>Bacillales</taxon>
        <taxon>Alicyclobacillaceae</taxon>
        <taxon>Alicyclobacillus</taxon>
    </lineage>
</organism>
<comment type="caution">
    <text evidence="3">The sequence shown here is derived from an EMBL/GenBank/DDBJ whole genome shotgun (WGS) entry which is preliminary data.</text>
</comment>
<evidence type="ECO:0000256" key="1">
    <source>
        <dbReference type="ARBA" id="ARBA00023002"/>
    </source>
</evidence>
<dbReference type="PANTHER" id="PTHR43364">
    <property type="entry name" value="NADH-SPECIFIC METHYLGLYOXAL REDUCTASE-RELATED"/>
    <property type="match status" value="1"/>
</dbReference>
<evidence type="ECO:0000313" key="3">
    <source>
        <dbReference type="EMBL" id="MFB5190125.1"/>
    </source>
</evidence>
<dbReference type="SUPFAM" id="SSF51430">
    <property type="entry name" value="NAD(P)-linked oxidoreductase"/>
    <property type="match status" value="1"/>
</dbReference>
<dbReference type="InterPro" id="IPR023210">
    <property type="entry name" value="NADP_OxRdtase_dom"/>
</dbReference>
<reference evidence="3 4" key="1">
    <citation type="journal article" date="2024" name="Int. J. Mol. Sci.">
        <title>Exploration of Alicyclobacillus spp. Genome in Search of Antibiotic Resistance.</title>
        <authorList>
            <person name="Bucka-Kolendo J."/>
            <person name="Kiousi D.E."/>
            <person name="Dekowska A."/>
            <person name="Mikolajczuk-Szczyrba A."/>
            <person name="Karadedos D.M."/>
            <person name="Michael P."/>
            <person name="Galanis A."/>
            <person name="Sokolowska B."/>
        </authorList>
    </citation>
    <scope>NUCLEOTIDE SEQUENCE [LARGE SCALE GENOMIC DNA]</scope>
    <source>
        <strain evidence="3 4">KKP 3000</strain>
    </source>
</reference>
<keyword evidence="4" id="KW-1185">Reference proteome</keyword>
<evidence type="ECO:0000259" key="2">
    <source>
        <dbReference type="Pfam" id="PF00248"/>
    </source>
</evidence>
<accession>A0ABV5AE41</accession>
<dbReference type="Gene3D" id="3.20.20.100">
    <property type="entry name" value="NADP-dependent oxidoreductase domain"/>
    <property type="match status" value="1"/>
</dbReference>
<keyword evidence="1" id="KW-0560">Oxidoreductase</keyword>
<dbReference type="PRINTS" id="PR00069">
    <property type="entry name" value="ALDKETRDTASE"/>
</dbReference>
<dbReference type="Pfam" id="PF00248">
    <property type="entry name" value="Aldo_ket_red"/>
    <property type="match status" value="1"/>
</dbReference>